<dbReference type="GO" id="GO:0008855">
    <property type="term" value="F:exodeoxyribonuclease VII activity"/>
    <property type="evidence" value="ECO:0007669"/>
    <property type="project" value="UniProtKB-UniRule"/>
</dbReference>
<evidence type="ECO:0000256" key="3">
    <source>
        <dbReference type="ARBA" id="ARBA00022801"/>
    </source>
</evidence>
<comment type="similarity">
    <text evidence="5">Belongs to the XseA family.</text>
</comment>
<keyword evidence="4 5" id="KW-0269">Exonuclease</keyword>
<sequence length="489" mass="55012">MGLPIEQTELPQAYPLSELLEHIRQLVKSTYDGTYWIVAEVIELSHSRVGHYYFTLGEMQDGKVVAKVQGNLWAGVARSVMSEFERITGGKIEKGMQLMLQVRVEFTPLYGLSLTILGINAEYTLGNLERLKRLAIERLQTEGVFDMNRLLSLPILPLRLAVISSDTAAGWGDFCRHIEQSGISHLLRIKLFPCIMQGAQTTPSILAALDSIYDEREDFDALLVLRGGGSRLDLSAFDDYELCAHLAQMPLPVLTGIGHERDESVADLIAHTRLKTPTALAEFIVRRVEEALTRLFDVKEGIKTLLSERREEAQEILDHTLLHLRQSLYSLTLNETRRLHRLSTALSIPLRSLSHRSETRLHSLVGSFARTAHRLLSNEKSQLATKQNRLTLSVHERLSSGNYETDRCRDRLTTQLQALRPRQTQLLEHLEAVAKTYDPTHIMRRGFLPVMAEGAPLLSVNQLSHATTLTVVLPDGKATAEVKDILPEE</sequence>
<evidence type="ECO:0000256" key="1">
    <source>
        <dbReference type="ARBA" id="ARBA00022490"/>
    </source>
</evidence>
<dbReference type="RefSeq" id="WP_036852841.1">
    <property type="nucleotide sequence ID" value="NZ_JQJD01000060.1"/>
</dbReference>
<evidence type="ECO:0000259" key="7">
    <source>
        <dbReference type="Pfam" id="PF13742"/>
    </source>
</evidence>
<evidence type="ECO:0000313" key="8">
    <source>
        <dbReference type="EMBL" id="KGN78538.1"/>
    </source>
</evidence>
<dbReference type="AlphaFoldDB" id="A0A0A2EHX6"/>
<organism evidence="8 9">
    <name type="scientific">Porphyromonas cangingivalis</name>
    <dbReference type="NCBI Taxonomy" id="36874"/>
    <lineage>
        <taxon>Bacteria</taxon>
        <taxon>Pseudomonadati</taxon>
        <taxon>Bacteroidota</taxon>
        <taxon>Bacteroidia</taxon>
        <taxon>Bacteroidales</taxon>
        <taxon>Porphyromonadaceae</taxon>
        <taxon>Porphyromonas</taxon>
    </lineage>
</organism>
<comment type="subcellular location">
    <subcellularLocation>
        <location evidence="5">Cytoplasm</location>
    </subcellularLocation>
</comment>
<comment type="catalytic activity">
    <reaction evidence="5">
        <text>Exonucleolytic cleavage in either 5'- to 3'- or 3'- to 5'-direction to yield nucleoside 5'-phosphates.</text>
        <dbReference type="EC" id="3.1.11.6"/>
    </reaction>
</comment>
<dbReference type="GO" id="GO:0009318">
    <property type="term" value="C:exodeoxyribonuclease VII complex"/>
    <property type="evidence" value="ECO:0007669"/>
    <property type="project" value="UniProtKB-UniRule"/>
</dbReference>
<keyword evidence="1" id="KW-0963">Cytoplasm</keyword>
<evidence type="ECO:0000256" key="2">
    <source>
        <dbReference type="ARBA" id="ARBA00022722"/>
    </source>
</evidence>
<gene>
    <name evidence="8" type="ORF">HQ35_10015</name>
</gene>
<dbReference type="PANTHER" id="PTHR30008:SF0">
    <property type="entry name" value="EXODEOXYRIBONUCLEASE 7 LARGE SUBUNIT"/>
    <property type="match status" value="1"/>
</dbReference>
<keyword evidence="9" id="KW-1185">Reference proteome</keyword>
<protein>
    <recommendedName>
        <fullName evidence="5">Exodeoxyribonuclease 7 large subunit</fullName>
        <ecNumber evidence="5">3.1.11.6</ecNumber>
    </recommendedName>
</protein>
<dbReference type="GO" id="GO:0006308">
    <property type="term" value="P:DNA catabolic process"/>
    <property type="evidence" value="ECO:0007669"/>
    <property type="project" value="UniProtKB-UniRule"/>
</dbReference>
<dbReference type="STRING" id="36874.HQ34_07955"/>
<dbReference type="EC" id="3.1.11.6" evidence="5"/>
<keyword evidence="3 5" id="KW-0378">Hydrolase</keyword>
<evidence type="ECO:0000256" key="4">
    <source>
        <dbReference type="ARBA" id="ARBA00022839"/>
    </source>
</evidence>
<comment type="caution">
    <text evidence="8">The sequence shown here is derived from an EMBL/GenBank/DDBJ whole genome shotgun (WGS) entry which is preliminary data.</text>
</comment>
<dbReference type="InterPro" id="IPR003753">
    <property type="entry name" value="Exonuc_VII_L"/>
</dbReference>
<proteinExistence type="inferred from homology"/>
<dbReference type="EMBL" id="JQJD01000060">
    <property type="protein sequence ID" value="KGN78538.1"/>
    <property type="molecule type" value="Genomic_DNA"/>
</dbReference>
<name>A0A0A2EHX6_PORCN</name>
<dbReference type="eggNOG" id="COG1570">
    <property type="taxonomic scope" value="Bacteria"/>
</dbReference>
<dbReference type="GO" id="GO:0003676">
    <property type="term" value="F:nucleic acid binding"/>
    <property type="evidence" value="ECO:0007669"/>
    <property type="project" value="InterPro"/>
</dbReference>
<accession>A0A0A2EHX6</accession>
<keyword evidence="2 5" id="KW-0540">Nuclease</keyword>
<dbReference type="CDD" id="cd04489">
    <property type="entry name" value="ExoVII_LU_OBF"/>
    <property type="match status" value="1"/>
</dbReference>
<evidence type="ECO:0000256" key="5">
    <source>
        <dbReference type="RuleBase" id="RU004355"/>
    </source>
</evidence>
<reference evidence="8 9" key="1">
    <citation type="submission" date="2014-08" db="EMBL/GenBank/DDBJ databases">
        <title>Porphyromonas cangingivalis strain:COT-109_OH1386 Genome sequencing.</title>
        <authorList>
            <person name="Wallis C."/>
            <person name="Deusch O."/>
            <person name="O'Flynn C."/>
            <person name="Davis I."/>
            <person name="Jospin G."/>
            <person name="Darling A.E."/>
            <person name="Coil D.A."/>
            <person name="Alexiev A."/>
            <person name="Horsfall A."/>
            <person name="Kirkwood N."/>
            <person name="Harris S."/>
            <person name="Eisen J.A."/>
        </authorList>
    </citation>
    <scope>NUCLEOTIDE SEQUENCE [LARGE SCALE GENOMIC DNA]</scope>
    <source>
        <strain evidence="9">COT-109 OH1386</strain>
    </source>
</reference>
<dbReference type="GO" id="GO:0005737">
    <property type="term" value="C:cytoplasm"/>
    <property type="evidence" value="ECO:0007669"/>
    <property type="project" value="UniProtKB-SubCell"/>
</dbReference>
<evidence type="ECO:0000259" key="6">
    <source>
        <dbReference type="Pfam" id="PF02601"/>
    </source>
</evidence>
<dbReference type="PANTHER" id="PTHR30008">
    <property type="entry name" value="EXODEOXYRIBONUCLEASE 7 LARGE SUBUNIT"/>
    <property type="match status" value="1"/>
</dbReference>
<dbReference type="Pfam" id="PF02601">
    <property type="entry name" value="Exonuc_VII_L"/>
    <property type="match status" value="1"/>
</dbReference>
<dbReference type="Pfam" id="PF13742">
    <property type="entry name" value="tRNA_anti_2"/>
    <property type="match status" value="1"/>
</dbReference>
<feature type="domain" description="OB-fold nucleic acid binding" evidence="7">
    <location>
        <begin position="15"/>
        <end position="117"/>
    </location>
</feature>
<dbReference type="InterPro" id="IPR020579">
    <property type="entry name" value="Exonuc_VII_lsu_C"/>
</dbReference>
<dbReference type="OrthoDB" id="9802795at2"/>
<dbReference type="InterPro" id="IPR025824">
    <property type="entry name" value="OB-fold_nuc-bd_dom"/>
</dbReference>
<dbReference type="Proteomes" id="UP000030125">
    <property type="component" value="Unassembled WGS sequence"/>
</dbReference>
<evidence type="ECO:0000313" key="9">
    <source>
        <dbReference type="Proteomes" id="UP000030125"/>
    </source>
</evidence>
<dbReference type="NCBIfam" id="TIGR00237">
    <property type="entry name" value="xseA"/>
    <property type="match status" value="1"/>
</dbReference>
<feature type="domain" description="Exonuclease VII large subunit C-terminal" evidence="6">
    <location>
        <begin position="144"/>
        <end position="480"/>
    </location>
</feature>